<dbReference type="PANTHER" id="PTHR35041">
    <property type="entry name" value="MEDIATOR OF RNA POLYMERASE II TRANSCRIPTION SUBUNIT 1"/>
    <property type="match status" value="1"/>
</dbReference>
<gene>
    <name evidence="2" type="ORF">D9757_012986</name>
</gene>
<sequence length="582" mass="63850">MTNLPLPQRPPASSYGLAYPNYALLKTMSEDSEGLRRGLYINPQQPTGDISLVRSDVQGGYWEILSAFLLAVLIACMNHIIFAQLNGKEPGSHVSQFWVTVLKNVFPAAVAFLLFMGMKICLSQVALFTIQRNSYPLELVNLITSPPGLLKTLSILVKSSLRISMLGFALLTAVTQAVALTSLFVPGTLAVVSAPSRLETHAVPSIDFDAVMQSPYAVLYEGVELKFIEPTQRWRQLIMQAALSNTALTWSPPVGCGTACSYTLTYFAPALNCTQLSDGEIWPTGPNAIDSRLPFPSLQDTRYFLYNSTSELQTLNLNLTYMGNFISTYQFLMNPNQWSPVGVHCSYVNATYEATTEFFNNTQISSTRVKKWRPLDLSYLNNNGSIAYASIIQTFNEIFQGSVVMDGVKSFANTSDTQATYTPLFELKSGPWQNAGEQPIFTFSLSPNLGGNLSAGLQSLLGNVTLAFVTEQSASTYVNITVTPNETVYQYISWKLGLIYGVVFGISLMVITFGLFCLHKNGVIAVFDLTHILEMTAESQRLHKSALQPEFGSTLVTGISSSDADGMRKRVGLDVYSTSAEL</sequence>
<keyword evidence="1" id="KW-1133">Transmembrane helix</keyword>
<dbReference type="Proteomes" id="UP000518752">
    <property type="component" value="Unassembled WGS sequence"/>
</dbReference>
<dbReference type="OrthoDB" id="3158487at2759"/>
<dbReference type="PANTHER" id="PTHR35041:SF6">
    <property type="entry name" value="FORMYLMETHIONINE DEFORMYLASE-LIKE PROTEIN-RELATED"/>
    <property type="match status" value="1"/>
</dbReference>
<keyword evidence="1" id="KW-0812">Transmembrane</keyword>
<feature type="transmembrane region" description="Helical" evidence="1">
    <location>
        <begin position="64"/>
        <end position="85"/>
    </location>
</feature>
<feature type="transmembrane region" description="Helical" evidence="1">
    <location>
        <begin position="498"/>
        <end position="518"/>
    </location>
</feature>
<protein>
    <submittedName>
        <fullName evidence="2">Uncharacterized protein</fullName>
    </submittedName>
</protein>
<proteinExistence type="predicted"/>
<reference evidence="2 3" key="1">
    <citation type="journal article" date="2020" name="ISME J.">
        <title>Uncovering the hidden diversity of litter-decomposition mechanisms in mushroom-forming fungi.</title>
        <authorList>
            <person name="Floudas D."/>
            <person name="Bentzer J."/>
            <person name="Ahren D."/>
            <person name="Johansson T."/>
            <person name="Persson P."/>
            <person name="Tunlid A."/>
        </authorList>
    </citation>
    <scope>NUCLEOTIDE SEQUENCE [LARGE SCALE GENOMIC DNA]</scope>
    <source>
        <strain evidence="2 3">CBS 406.79</strain>
    </source>
</reference>
<comment type="caution">
    <text evidence="2">The sequence shown here is derived from an EMBL/GenBank/DDBJ whole genome shotgun (WGS) entry which is preliminary data.</text>
</comment>
<keyword evidence="1" id="KW-0472">Membrane</keyword>
<evidence type="ECO:0000313" key="3">
    <source>
        <dbReference type="Proteomes" id="UP000518752"/>
    </source>
</evidence>
<evidence type="ECO:0000256" key="1">
    <source>
        <dbReference type="SAM" id="Phobius"/>
    </source>
</evidence>
<dbReference type="AlphaFoldDB" id="A0A8H5GII8"/>
<feature type="transmembrane region" description="Helical" evidence="1">
    <location>
        <begin position="105"/>
        <end position="130"/>
    </location>
</feature>
<organism evidence="2 3">
    <name type="scientific">Collybiopsis confluens</name>
    <dbReference type="NCBI Taxonomy" id="2823264"/>
    <lineage>
        <taxon>Eukaryota</taxon>
        <taxon>Fungi</taxon>
        <taxon>Dikarya</taxon>
        <taxon>Basidiomycota</taxon>
        <taxon>Agaricomycotina</taxon>
        <taxon>Agaricomycetes</taxon>
        <taxon>Agaricomycetidae</taxon>
        <taxon>Agaricales</taxon>
        <taxon>Marasmiineae</taxon>
        <taxon>Omphalotaceae</taxon>
        <taxon>Collybiopsis</taxon>
    </lineage>
</organism>
<name>A0A8H5GII8_9AGAR</name>
<feature type="transmembrane region" description="Helical" evidence="1">
    <location>
        <begin position="163"/>
        <end position="185"/>
    </location>
</feature>
<evidence type="ECO:0000313" key="2">
    <source>
        <dbReference type="EMBL" id="KAF5365508.1"/>
    </source>
</evidence>
<dbReference type="EMBL" id="JAACJN010000169">
    <property type="protein sequence ID" value="KAF5365508.1"/>
    <property type="molecule type" value="Genomic_DNA"/>
</dbReference>
<keyword evidence="3" id="KW-1185">Reference proteome</keyword>
<accession>A0A8H5GII8</accession>